<keyword evidence="1" id="KW-1133">Transmembrane helix</keyword>
<proteinExistence type="predicted"/>
<evidence type="ECO:0000313" key="3">
    <source>
        <dbReference type="Proteomes" id="UP000288805"/>
    </source>
</evidence>
<evidence type="ECO:0000313" key="2">
    <source>
        <dbReference type="EMBL" id="RVW24796.1"/>
    </source>
</evidence>
<comment type="caution">
    <text evidence="2">The sequence shown here is derived from an EMBL/GenBank/DDBJ whole genome shotgun (WGS) entry which is preliminary data.</text>
</comment>
<feature type="transmembrane region" description="Helical" evidence="1">
    <location>
        <begin position="62"/>
        <end position="82"/>
    </location>
</feature>
<dbReference type="EMBL" id="QGNW01002165">
    <property type="protein sequence ID" value="RVW24796.1"/>
    <property type="molecule type" value="Genomic_DNA"/>
</dbReference>
<dbReference type="Proteomes" id="UP000288805">
    <property type="component" value="Unassembled WGS sequence"/>
</dbReference>
<protein>
    <submittedName>
        <fullName evidence="2">Uncharacterized protein</fullName>
    </submittedName>
</protein>
<organism evidence="2 3">
    <name type="scientific">Vitis vinifera</name>
    <name type="common">Grape</name>
    <dbReference type="NCBI Taxonomy" id="29760"/>
    <lineage>
        <taxon>Eukaryota</taxon>
        <taxon>Viridiplantae</taxon>
        <taxon>Streptophyta</taxon>
        <taxon>Embryophyta</taxon>
        <taxon>Tracheophyta</taxon>
        <taxon>Spermatophyta</taxon>
        <taxon>Magnoliopsida</taxon>
        <taxon>eudicotyledons</taxon>
        <taxon>Gunneridae</taxon>
        <taxon>Pentapetalae</taxon>
        <taxon>rosids</taxon>
        <taxon>Vitales</taxon>
        <taxon>Vitaceae</taxon>
        <taxon>Viteae</taxon>
        <taxon>Vitis</taxon>
    </lineage>
</organism>
<keyword evidence="1" id="KW-0472">Membrane</keyword>
<keyword evidence="1" id="KW-0812">Transmembrane</keyword>
<sequence length="93" mass="10706">MQVPRWRYVFISKNSLTPCSIRAAISSSSHFASFHSTPVASEKWKNKWNHVSLFLSLSMLKTYPFCVFLFLSSPICMTLFGFHDFTSHQPSKV</sequence>
<evidence type="ECO:0000256" key="1">
    <source>
        <dbReference type="SAM" id="Phobius"/>
    </source>
</evidence>
<reference evidence="2 3" key="1">
    <citation type="journal article" date="2018" name="PLoS Genet.">
        <title>Population sequencing reveals clonal diversity and ancestral inbreeding in the grapevine cultivar Chardonnay.</title>
        <authorList>
            <person name="Roach M.J."/>
            <person name="Johnson D.L."/>
            <person name="Bohlmann J."/>
            <person name="van Vuuren H.J."/>
            <person name="Jones S.J."/>
            <person name="Pretorius I.S."/>
            <person name="Schmidt S.A."/>
            <person name="Borneman A.R."/>
        </authorList>
    </citation>
    <scope>NUCLEOTIDE SEQUENCE [LARGE SCALE GENOMIC DNA]</scope>
    <source>
        <strain evidence="3">cv. Chardonnay</strain>
        <tissue evidence="2">Leaf</tissue>
    </source>
</reference>
<gene>
    <name evidence="2" type="ORF">CK203_080296</name>
</gene>
<dbReference type="AlphaFoldDB" id="A0A438CNK3"/>
<accession>A0A438CNK3</accession>
<name>A0A438CNK3_VITVI</name>